<dbReference type="SUPFAM" id="SSF52151">
    <property type="entry name" value="FabD/lysophospholipase-like"/>
    <property type="match status" value="1"/>
</dbReference>
<comment type="similarity">
    <text evidence="1 6">Belongs to the lysophospholipase family.</text>
</comment>
<protein>
    <recommendedName>
        <fullName evidence="6">Lysophospholipase</fullName>
        <ecNumber evidence="6">3.1.1.5</ecNumber>
    </recommendedName>
</protein>
<dbReference type="GO" id="GO:0005576">
    <property type="term" value="C:extracellular region"/>
    <property type="evidence" value="ECO:0007669"/>
    <property type="project" value="TreeGrafter"/>
</dbReference>
<dbReference type="GO" id="GO:0004622">
    <property type="term" value="F:phosphatidylcholine lysophospholipase activity"/>
    <property type="evidence" value="ECO:0007669"/>
    <property type="project" value="UniProtKB-EC"/>
</dbReference>
<sequence length="629" mass="70013">MSKYNFSEVSELLGEKMVTIGISVSGGGYRSMLSGAGVLSAMDIRTPNSENHLGGILQSSTYIAGNSGGLWLVANNLLNDGLPIYEALRTQSFATPLIEGVPDVPVSQLRATLDAQSPREYNASVWETYSVFFNQSDVEKGSLAHAFLDTFFKSKSQDNDQSIDTAPLGRKSLDFYKDLNIEVRAKKTAGFQVSLIDYWGRAVSKKIFPQGKKAIDLCLSTLVESPSFENFSQLFPIFGSVERMPGVTELSVDSHLFEFNPFEFGSWDSYLNSFVDINFLGSKLENGFSTIKTKNEDYSVCISGYDNMGLITGTSSGLFNTVFQYVYKMILQMEDLSSSLFSMLLRVFGITNHPTPDEILHPEYALYSPNPFKAISPPRAKGRSISDAPSLFLADGGDDGQNLPFHPMLTKGREVEVVLAFDATSDYENYPNGTTLKQTAKRYHASNSSLRIPAFSFNGKLKRIFPVIPSSEEFVSKSMASRPVFFGCNITRDYPSEILTDAKSIESADTSMAPKLQPESKNIHPSLEELESKFDIWHDYQPPLIVYLANYNHSYASNTSTFRTVYSDTEVLKMLENGYNVATYNNNTEYLRCVGCALIQRRAAKSSKFVNYLKQCKTCLEKFCYAASE</sequence>
<dbReference type="PROSITE" id="PS51210">
    <property type="entry name" value="PLA2C"/>
    <property type="match status" value="1"/>
</dbReference>
<evidence type="ECO:0000313" key="8">
    <source>
        <dbReference type="EMBL" id="QBM86912.1"/>
    </source>
</evidence>
<dbReference type="GO" id="GO:0004623">
    <property type="term" value="F:phospholipase A2 activity"/>
    <property type="evidence" value="ECO:0007669"/>
    <property type="project" value="TreeGrafter"/>
</dbReference>
<accession>A0A4P6XI10</accession>
<evidence type="ECO:0000256" key="1">
    <source>
        <dbReference type="ARBA" id="ARBA00008780"/>
    </source>
</evidence>
<dbReference type="PANTHER" id="PTHR10728">
    <property type="entry name" value="CYTOSOLIC PHOSPHOLIPASE A2"/>
    <property type="match status" value="1"/>
</dbReference>
<keyword evidence="2 5" id="KW-0378">Hydrolase</keyword>
<dbReference type="InterPro" id="IPR002642">
    <property type="entry name" value="LysoPLipase_cat_dom"/>
</dbReference>
<dbReference type="GO" id="GO:0005829">
    <property type="term" value="C:cytosol"/>
    <property type="evidence" value="ECO:0007669"/>
    <property type="project" value="TreeGrafter"/>
</dbReference>
<dbReference type="PANTHER" id="PTHR10728:SF56">
    <property type="entry name" value="MEIOTIC PHOSPHOLIPASE SPO1-RELATED"/>
    <property type="match status" value="1"/>
</dbReference>
<evidence type="ECO:0000313" key="9">
    <source>
        <dbReference type="Proteomes" id="UP000292447"/>
    </source>
</evidence>
<feature type="domain" description="PLA2c" evidence="7">
    <location>
        <begin position="1"/>
        <end position="629"/>
    </location>
</feature>
<dbReference type="InterPro" id="IPR016035">
    <property type="entry name" value="Acyl_Trfase/lysoPLipase"/>
</dbReference>
<name>A0A4P6XI10_9ASCO</name>
<evidence type="ECO:0000259" key="7">
    <source>
        <dbReference type="PROSITE" id="PS51210"/>
    </source>
</evidence>
<comment type="catalytic activity">
    <reaction evidence="6">
        <text>a 1-acyl-sn-glycero-3-phosphocholine + H2O = sn-glycerol 3-phosphocholine + a fatty acid + H(+)</text>
        <dbReference type="Rhea" id="RHEA:15177"/>
        <dbReference type="ChEBI" id="CHEBI:15377"/>
        <dbReference type="ChEBI" id="CHEBI:15378"/>
        <dbReference type="ChEBI" id="CHEBI:16870"/>
        <dbReference type="ChEBI" id="CHEBI:28868"/>
        <dbReference type="ChEBI" id="CHEBI:58168"/>
        <dbReference type="EC" id="3.1.1.5"/>
    </reaction>
</comment>
<gene>
    <name evidence="8" type="primary">MPUL0B01030</name>
    <name evidence="8" type="ORF">METSCH_B01030</name>
</gene>
<dbReference type="STRING" id="2163413.A0A4P6XI10"/>
<dbReference type="EC" id="3.1.1.5" evidence="6"/>
<dbReference type="GO" id="GO:0005783">
    <property type="term" value="C:endoplasmic reticulum"/>
    <property type="evidence" value="ECO:0007669"/>
    <property type="project" value="TreeGrafter"/>
</dbReference>
<evidence type="ECO:0000256" key="4">
    <source>
        <dbReference type="ARBA" id="ARBA00023098"/>
    </source>
</evidence>
<dbReference type="AlphaFoldDB" id="A0A4P6XI10"/>
<evidence type="ECO:0000256" key="6">
    <source>
        <dbReference type="RuleBase" id="RU362103"/>
    </source>
</evidence>
<dbReference type="Proteomes" id="UP000292447">
    <property type="component" value="Chromosome II"/>
</dbReference>
<proteinExistence type="inferred from homology"/>
<organism evidence="8 9">
    <name type="scientific">Metschnikowia aff. pulcherrima</name>
    <dbReference type="NCBI Taxonomy" id="2163413"/>
    <lineage>
        <taxon>Eukaryota</taxon>
        <taxon>Fungi</taxon>
        <taxon>Dikarya</taxon>
        <taxon>Ascomycota</taxon>
        <taxon>Saccharomycotina</taxon>
        <taxon>Pichiomycetes</taxon>
        <taxon>Metschnikowiaceae</taxon>
        <taxon>Metschnikowia</taxon>
    </lineage>
</organism>
<evidence type="ECO:0000256" key="2">
    <source>
        <dbReference type="ARBA" id="ARBA00022801"/>
    </source>
</evidence>
<keyword evidence="4 5" id="KW-0443">Lipid metabolism</keyword>
<dbReference type="SMART" id="SM00022">
    <property type="entry name" value="PLAc"/>
    <property type="match status" value="1"/>
</dbReference>
<keyword evidence="3 5" id="KW-0442">Lipid degradation</keyword>
<dbReference type="GO" id="GO:0005886">
    <property type="term" value="C:plasma membrane"/>
    <property type="evidence" value="ECO:0007669"/>
    <property type="project" value="TreeGrafter"/>
</dbReference>
<evidence type="ECO:0000256" key="3">
    <source>
        <dbReference type="ARBA" id="ARBA00022963"/>
    </source>
</evidence>
<dbReference type="Pfam" id="PF01735">
    <property type="entry name" value="PLA2_B"/>
    <property type="match status" value="3"/>
</dbReference>
<dbReference type="GO" id="GO:0046475">
    <property type="term" value="P:glycerophospholipid catabolic process"/>
    <property type="evidence" value="ECO:0007669"/>
    <property type="project" value="TreeGrafter"/>
</dbReference>
<dbReference type="Gene3D" id="3.40.1090.10">
    <property type="entry name" value="Cytosolic phospholipase A2 catalytic domain"/>
    <property type="match status" value="1"/>
</dbReference>
<keyword evidence="9" id="KW-1185">Reference proteome</keyword>
<dbReference type="EMBL" id="CP034457">
    <property type="protein sequence ID" value="QBM86912.1"/>
    <property type="molecule type" value="Genomic_DNA"/>
</dbReference>
<evidence type="ECO:0000256" key="5">
    <source>
        <dbReference type="PROSITE-ProRule" id="PRU00555"/>
    </source>
</evidence>
<reference evidence="9" key="1">
    <citation type="submission" date="2019-03" db="EMBL/GenBank/DDBJ databases">
        <title>Snf2 controls pulcherriminic acid biosynthesis and connects pigmentation and antifungal activity of the yeast Metschnikowia pulcherrima.</title>
        <authorList>
            <person name="Gore-Lloyd D."/>
            <person name="Sumann I."/>
            <person name="Brachmann A.O."/>
            <person name="Schneeberger K."/>
            <person name="Ortiz-Merino R.A."/>
            <person name="Moreno-Beltran M."/>
            <person name="Schlaefli M."/>
            <person name="Kirner P."/>
            <person name="Santos Kron A."/>
            <person name="Wolfe K.H."/>
            <person name="Piel J."/>
            <person name="Ahrens C.H."/>
            <person name="Henk D."/>
            <person name="Freimoser F.M."/>
        </authorList>
    </citation>
    <scope>NUCLEOTIDE SEQUENCE [LARGE SCALE GENOMIC DNA]</scope>
    <source>
        <strain evidence="9">APC 1.2</strain>
    </source>
</reference>